<dbReference type="SUPFAM" id="SSF48498">
    <property type="entry name" value="Tetracyclin repressor-like, C-terminal domain"/>
    <property type="match status" value="1"/>
</dbReference>
<dbReference type="PANTHER" id="PTHR30055:SF146">
    <property type="entry name" value="HTH-TYPE TRANSCRIPTIONAL DUAL REGULATOR CECR"/>
    <property type="match status" value="1"/>
</dbReference>
<evidence type="ECO:0000313" key="5">
    <source>
        <dbReference type="Proteomes" id="UP001209755"/>
    </source>
</evidence>
<comment type="caution">
    <text evidence="4">The sequence shown here is derived from an EMBL/GenBank/DDBJ whole genome shotgun (WGS) entry which is preliminary data.</text>
</comment>
<dbReference type="InterPro" id="IPR009057">
    <property type="entry name" value="Homeodomain-like_sf"/>
</dbReference>
<dbReference type="RefSeq" id="WP_264601439.1">
    <property type="nucleotide sequence ID" value="NZ_JAOQNS010000005.1"/>
</dbReference>
<sequence length="202" mass="21476">MKETRRDEKKKAIREAAYALLVEKGYKAASMLEIARRASASNETLYRWYGNKQGLFREMVEENASGVRELIDGALAEGAPLMETLSRLGPLLLKLVTGERAVALNRAAAADVHETGTLGPTIAASGRQTIVPMIADLIRKASDGGEVACGDPDEAAEIFVALLIGDVQIACVIGARGPLSDAEIAARSARALDGLERTLGRS</sequence>
<reference evidence="5" key="1">
    <citation type="submission" date="2023-07" db="EMBL/GenBank/DDBJ databases">
        <title>Genome sequencing of Purple Non-Sulfur Bacteria from various extreme environments.</title>
        <authorList>
            <person name="Mayer M."/>
        </authorList>
    </citation>
    <scope>NUCLEOTIDE SEQUENCE [LARGE SCALE GENOMIC DNA]</scope>
    <source>
        <strain evidence="5">DSM 17935</strain>
    </source>
</reference>
<dbReference type="PRINTS" id="PR00455">
    <property type="entry name" value="HTHTETR"/>
</dbReference>
<dbReference type="Proteomes" id="UP001209755">
    <property type="component" value="Unassembled WGS sequence"/>
</dbReference>
<organism evidence="4 5">
    <name type="scientific">Rhodobium gokarnense</name>
    <dbReference type="NCBI Taxonomy" id="364296"/>
    <lineage>
        <taxon>Bacteria</taxon>
        <taxon>Pseudomonadati</taxon>
        <taxon>Pseudomonadota</taxon>
        <taxon>Alphaproteobacteria</taxon>
        <taxon>Hyphomicrobiales</taxon>
        <taxon>Rhodobiaceae</taxon>
        <taxon>Rhodobium</taxon>
    </lineage>
</organism>
<dbReference type="InterPro" id="IPR050109">
    <property type="entry name" value="HTH-type_TetR-like_transc_reg"/>
</dbReference>
<dbReference type="Pfam" id="PF14246">
    <property type="entry name" value="TetR_C_7"/>
    <property type="match status" value="1"/>
</dbReference>
<dbReference type="InterPro" id="IPR001647">
    <property type="entry name" value="HTH_TetR"/>
</dbReference>
<evidence type="ECO:0000259" key="3">
    <source>
        <dbReference type="PROSITE" id="PS50977"/>
    </source>
</evidence>
<keyword evidence="5" id="KW-1185">Reference proteome</keyword>
<evidence type="ECO:0000313" key="4">
    <source>
        <dbReference type="EMBL" id="MCW2307805.1"/>
    </source>
</evidence>
<feature type="domain" description="HTH tetR-type" evidence="3">
    <location>
        <begin position="7"/>
        <end position="67"/>
    </location>
</feature>
<keyword evidence="1 2" id="KW-0238">DNA-binding</keyword>
<feature type="DNA-binding region" description="H-T-H motif" evidence="2">
    <location>
        <begin position="30"/>
        <end position="49"/>
    </location>
</feature>
<name>A0ABT3HBP3_9HYPH</name>
<dbReference type="EMBL" id="JAOQNS010000005">
    <property type="protein sequence ID" value="MCW2307805.1"/>
    <property type="molecule type" value="Genomic_DNA"/>
</dbReference>
<accession>A0ABT3HBP3</accession>
<dbReference type="Gene3D" id="1.10.10.60">
    <property type="entry name" value="Homeodomain-like"/>
    <property type="match status" value="1"/>
</dbReference>
<evidence type="ECO:0000256" key="1">
    <source>
        <dbReference type="ARBA" id="ARBA00023125"/>
    </source>
</evidence>
<evidence type="ECO:0000256" key="2">
    <source>
        <dbReference type="PROSITE-ProRule" id="PRU00335"/>
    </source>
</evidence>
<gene>
    <name evidence="4" type="ORF">M2319_002142</name>
</gene>
<dbReference type="Gene3D" id="1.10.357.10">
    <property type="entry name" value="Tetracycline Repressor, domain 2"/>
    <property type="match status" value="1"/>
</dbReference>
<dbReference type="InterPro" id="IPR036271">
    <property type="entry name" value="Tet_transcr_reg_TetR-rel_C_sf"/>
</dbReference>
<dbReference type="InterPro" id="IPR039536">
    <property type="entry name" value="TetR_C_Proteobacteria"/>
</dbReference>
<dbReference type="PROSITE" id="PS50977">
    <property type="entry name" value="HTH_TETR_2"/>
    <property type="match status" value="1"/>
</dbReference>
<dbReference type="Pfam" id="PF00440">
    <property type="entry name" value="TetR_N"/>
    <property type="match status" value="1"/>
</dbReference>
<protein>
    <submittedName>
        <fullName evidence="4">AcrR family transcriptional regulator</fullName>
    </submittedName>
</protein>
<dbReference type="SUPFAM" id="SSF46689">
    <property type="entry name" value="Homeodomain-like"/>
    <property type="match status" value="1"/>
</dbReference>
<proteinExistence type="predicted"/>
<dbReference type="PANTHER" id="PTHR30055">
    <property type="entry name" value="HTH-TYPE TRANSCRIPTIONAL REGULATOR RUTR"/>
    <property type="match status" value="1"/>
</dbReference>